<reference evidence="3" key="1">
    <citation type="submission" date="2022-07" db="EMBL/GenBank/DDBJ databases">
        <title>Phylogenomic reconstructions and comparative analyses of Kickxellomycotina fungi.</title>
        <authorList>
            <person name="Reynolds N.K."/>
            <person name="Stajich J.E."/>
            <person name="Barry K."/>
            <person name="Grigoriev I.V."/>
            <person name="Crous P."/>
            <person name="Smith M.E."/>
        </authorList>
    </citation>
    <scope>NUCLEOTIDE SEQUENCE</scope>
    <source>
        <strain evidence="3">NBRC 32514</strain>
    </source>
</reference>
<feature type="region of interest" description="Disordered" evidence="1">
    <location>
        <begin position="483"/>
        <end position="510"/>
    </location>
</feature>
<protein>
    <recommendedName>
        <fullName evidence="2">DUF3020 domain-containing protein</fullName>
    </recommendedName>
</protein>
<feature type="compositionally biased region" description="Low complexity" evidence="1">
    <location>
        <begin position="358"/>
        <end position="370"/>
    </location>
</feature>
<feature type="compositionally biased region" description="Low complexity" evidence="1">
    <location>
        <begin position="282"/>
        <end position="300"/>
    </location>
</feature>
<feature type="region of interest" description="Disordered" evidence="1">
    <location>
        <begin position="646"/>
        <end position="677"/>
    </location>
</feature>
<feature type="region of interest" description="Disordered" evidence="1">
    <location>
        <begin position="282"/>
        <end position="312"/>
    </location>
</feature>
<evidence type="ECO:0000313" key="4">
    <source>
        <dbReference type="Proteomes" id="UP001149813"/>
    </source>
</evidence>
<evidence type="ECO:0000256" key="1">
    <source>
        <dbReference type="SAM" id="MobiDB-lite"/>
    </source>
</evidence>
<feature type="domain" description="DUF3020" evidence="2">
    <location>
        <begin position="80"/>
        <end position="125"/>
    </location>
</feature>
<comment type="caution">
    <text evidence="3">The sequence shown here is derived from an EMBL/GenBank/DDBJ whole genome shotgun (WGS) entry which is preliminary data.</text>
</comment>
<gene>
    <name evidence="3" type="ORF">LPJ53_002417</name>
</gene>
<dbReference type="Proteomes" id="UP001149813">
    <property type="component" value="Unassembled WGS sequence"/>
</dbReference>
<dbReference type="OrthoDB" id="5595797at2759"/>
<feature type="compositionally biased region" description="Basic and acidic residues" evidence="1">
    <location>
        <begin position="65"/>
        <end position="88"/>
    </location>
</feature>
<organism evidence="3 4">
    <name type="scientific">Coemansia erecta</name>
    <dbReference type="NCBI Taxonomy" id="147472"/>
    <lineage>
        <taxon>Eukaryota</taxon>
        <taxon>Fungi</taxon>
        <taxon>Fungi incertae sedis</taxon>
        <taxon>Zoopagomycota</taxon>
        <taxon>Kickxellomycotina</taxon>
        <taxon>Kickxellomycetes</taxon>
        <taxon>Kickxellales</taxon>
        <taxon>Kickxellaceae</taxon>
        <taxon>Coemansia</taxon>
    </lineage>
</organism>
<evidence type="ECO:0000313" key="3">
    <source>
        <dbReference type="EMBL" id="KAJ1723252.1"/>
    </source>
</evidence>
<dbReference type="AlphaFoldDB" id="A0A9W8CTW6"/>
<dbReference type="Pfam" id="PF11223">
    <property type="entry name" value="DUF3020"/>
    <property type="match status" value="1"/>
</dbReference>
<keyword evidence="4" id="KW-1185">Reference proteome</keyword>
<feature type="compositionally biased region" description="Low complexity" evidence="1">
    <location>
        <begin position="382"/>
        <end position="402"/>
    </location>
</feature>
<accession>A0A9W8CTW6</accession>
<dbReference type="EMBL" id="JANBOJ010000075">
    <property type="protein sequence ID" value="KAJ1723252.1"/>
    <property type="molecule type" value="Genomic_DNA"/>
</dbReference>
<feature type="compositionally biased region" description="Polar residues" evidence="1">
    <location>
        <begin position="41"/>
        <end position="64"/>
    </location>
</feature>
<evidence type="ECO:0000259" key="2">
    <source>
        <dbReference type="Pfam" id="PF11223"/>
    </source>
</evidence>
<proteinExistence type="predicted"/>
<dbReference type="InterPro" id="IPR021386">
    <property type="entry name" value="SPP41_DUF3020"/>
</dbReference>
<name>A0A9W8CTW6_9FUNG</name>
<feature type="region of interest" description="Disordered" evidence="1">
    <location>
        <begin position="338"/>
        <end position="418"/>
    </location>
</feature>
<feature type="region of interest" description="Disordered" evidence="1">
    <location>
        <begin position="41"/>
        <end position="88"/>
    </location>
</feature>
<sequence length="677" mass="73567">MNQNPFAFFTTDTGAYPQLPDPLGHGSYMDTRNGLMIRDNSLNTSTMSHDSVDSDSNPSTPSKNKGSDHRTPKSKAEVSERMRRWRSENAEKNRLNDLRCRVYRQARIRFGKDPTPEREAWIQSEIFRRLERRRLREAMKGNGSVPAPTAMTSPTSMAMGIGAHVAGGPITRSRSTVHPFPIHMTGQSGGVPDQAMGFPAPPYAMMGGGGLYDTSQSRDMAQQHYGNGTVSLHHGHHYPYQQHHQQSQQPRDIQNGHEYHQAMHASHQHNGYLTAAHGYAHMQQQQHQQQHSQNMVQHQSEQQLPSNFIGGPAGSLPTSDIYDSFKLINPLYSGRILPSQPGATPGSAHPSSTSLYDSQQQHQSHQQLNHHQQHHHSNYLDQQSFHQSSQQQQQQSQGQQQQIHPDYEQSQEQAVSLAVPDTVASQFVSPDQQRPHSLANNSVDAAAAAAVAAVVDLSKSFQLPQGSGQNMYPYYQESAATTWENSASSAETSNGQSHSSPATPPETISSAPSQYTLHAVDSSAYSFVSSPPRESNGSVQTHSDAPEISSLAMVNPVANSIVDKPDNSDGQVGNSAVEHAIDGNTSPYNTSPKTAPSDFFYGYAPSSTSPSLNDVASNLFSLRQIGQSTSGASITIPGLPSINQGASAETTIEQQPVSSEQNSAVTSLAGVPSNAQF</sequence>
<feature type="compositionally biased region" description="Polar residues" evidence="1">
    <location>
        <begin position="646"/>
        <end position="666"/>
    </location>
</feature>